<comment type="caution">
    <text evidence="2">The sequence shown here is derived from an EMBL/GenBank/DDBJ whole genome shotgun (WGS) entry which is preliminary data.</text>
</comment>
<dbReference type="AlphaFoldDB" id="A0A0J7HW73"/>
<dbReference type="RefSeq" id="WP_048508958.1">
    <property type="nucleotide sequence ID" value="NZ_LFND01000010.1"/>
</dbReference>
<keyword evidence="3" id="KW-1185">Reference proteome</keyword>
<dbReference type="PATRIC" id="fig|558151.6.peg.4749"/>
<keyword evidence="1" id="KW-0472">Membrane</keyword>
<gene>
    <name evidence="2" type="ORF">ACM46_22685</name>
</gene>
<reference evidence="2 3" key="1">
    <citation type="journal article" date="2013" name="Int. J. Syst. Evol. Microbiol.">
        <title>Chryseobacterium angstadtii sp. nov., isolated from a newt tank.</title>
        <authorList>
            <person name="Kirk K.E."/>
            <person name="Hoffman J.A."/>
            <person name="Smith K.A."/>
            <person name="Strahan B.L."/>
            <person name="Failor K.C."/>
            <person name="Krebs J.E."/>
            <person name="Gale A.N."/>
            <person name="Do T.D."/>
            <person name="Sontag T.C."/>
            <person name="Batties A.M."/>
            <person name="Mistiszyn K."/>
            <person name="Newman J.D."/>
        </authorList>
    </citation>
    <scope>NUCLEOTIDE SEQUENCE [LARGE SCALE GENOMIC DNA]</scope>
    <source>
        <strain evidence="2 3">KM</strain>
    </source>
</reference>
<sequence length="212" mass="24772">MEEADKTKNPLQVLLEEIHVSNQLIQQEFKTFTLNQEQFISQISEKGKDLQNHTETIEKLSQAINRDISKSYQQNREDLKQIMEAGTEKIKSISVSLSAQDQNKINKIESIFNRFWKLPVFLLIISLVISGIASYLAVNFYSTSVKSKEDLLSEYAKNGYTITKKENLDNLIYNNDRFNEWVKENPNDSKSFKLWLNKQQEQEKQNKKTNTK</sequence>
<dbReference type="Proteomes" id="UP000036261">
    <property type="component" value="Unassembled WGS sequence"/>
</dbReference>
<proteinExistence type="predicted"/>
<evidence type="ECO:0000313" key="2">
    <source>
        <dbReference type="EMBL" id="KMQ58357.1"/>
    </source>
</evidence>
<protein>
    <submittedName>
        <fullName evidence="2">Uncharacterized protein</fullName>
    </submittedName>
</protein>
<feature type="transmembrane region" description="Helical" evidence="1">
    <location>
        <begin position="115"/>
        <end position="138"/>
    </location>
</feature>
<keyword evidence="1" id="KW-0812">Transmembrane</keyword>
<keyword evidence="1" id="KW-1133">Transmembrane helix</keyword>
<dbReference type="STRING" id="558151.ACM46_22685"/>
<organism evidence="2 3">
    <name type="scientific">Chryseobacterium angstadtii</name>
    <dbReference type="NCBI Taxonomy" id="558151"/>
    <lineage>
        <taxon>Bacteria</taxon>
        <taxon>Pseudomonadati</taxon>
        <taxon>Bacteroidota</taxon>
        <taxon>Flavobacteriia</taxon>
        <taxon>Flavobacteriales</taxon>
        <taxon>Weeksellaceae</taxon>
        <taxon>Chryseobacterium group</taxon>
        <taxon>Chryseobacterium</taxon>
    </lineage>
</organism>
<name>A0A0J7HW73_9FLAO</name>
<accession>A0A0J7HW73</accession>
<dbReference type="EMBL" id="LFND01000010">
    <property type="protein sequence ID" value="KMQ58357.1"/>
    <property type="molecule type" value="Genomic_DNA"/>
</dbReference>
<evidence type="ECO:0000313" key="3">
    <source>
        <dbReference type="Proteomes" id="UP000036261"/>
    </source>
</evidence>
<evidence type="ECO:0000256" key="1">
    <source>
        <dbReference type="SAM" id="Phobius"/>
    </source>
</evidence>